<evidence type="ECO:0000313" key="5">
    <source>
        <dbReference type="Proteomes" id="UP000468735"/>
    </source>
</evidence>
<evidence type="ECO:0000256" key="2">
    <source>
        <dbReference type="SAM" id="Phobius"/>
    </source>
</evidence>
<evidence type="ECO:0000256" key="1">
    <source>
        <dbReference type="SAM" id="MobiDB-lite"/>
    </source>
</evidence>
<feature type="domain" description="DUF4097" evidence="3">
    <location>
        <begin position="153"/>
        <end position="283"/>
    </location>
</feature>
<evidence type="ECO:0000313" key="4">
    <source>
        <dbReference type="EMBL" id="KAB2346455.1"/>
    </source>
</evidence>
<evidence type="ECO:0000259" key="3">
    <source>
        <dbReference type="Pfam" id="PF13349"/>
    </source>
</evidence>
<feature type="region of interest" description="Disordered" evidence="1">
    <location>
        <begin position="265"/>
        <end position="290"/>
    </location>
</feature>
<feature type="compositionally biased region" description="Polar residues" evidence="1">
    <location>
        <begin position="269"/>
        <end position="280"/>
    </location>
</feature>
<keyword evidence="2" id="KW-1133">Transmembrane helix</keyword>
<feature type="region of interest" description="Disordered" evidence="1">
    <location>
        <begin position="1"/>
        <end position="29"/>
    </location>
</feature>
<dbReference type="OrthoDB" id="4190102at2"/>
<dbReference type="Pfam" id="PF13349">
    <property type="entry name" value="DUF4097"/>
    <property type="match status" value="1"/>
</dbReference>
<organism evidence="4 5">
    <name type="scientific">Actinomadura rudentiformis</name>
    <dbReference type="NCBI Taxonomy" id="359158"/>
    <lineage>
        <taxon>Bacteria</taxon>
        <taxon>Bacillati</taxon>
        <taxon>Actinomycetota</taxon>
        <taxon>Actinomycetes</taxon>
        <taxon>Streptosporangiales</taxon>
        <taxon>Thermomonosporaceae</taxon>
        <taxon>Actinomadura</taxon>
    </lineage>
</organism>
<keyword evidence="2" id="KW-0472">Membrane</keyword>
<dbReference type="Proteomes" id="UP000468735">
    <property type="component" value="Unassembled WGS sequence"/>
</dbReference>
<keyword evidence="5" id="KW-1185">Reference proteome</keyword>
<feature type="compositionally biased region" description="Pro residues" evidence="1">
    <location>
        <begin position="12"/>
        <end position="21"/>
    </location>
</feature>
<dbReference type="InterPro" id="IPR025164">
    <property type="entry name" value="Toastrack_DUF4097"/>
</dbReference>
<dbReference type="RefSeq" id="WP_151563410.1">
    <property type="nucleotide sequence ID" value="NZ_WBMT01000011.1"/>
</dbReference>
<dbReference type="AlphaFoldDB" id="A0A6H9YSY1"/>
<accession>A0A6H9YSY1</accession>
<gene>
    <name evidence="4" type="ORF">F8566_23635</name>
</gene>
<feature type="transmembrane region" description="Helical" evidence="2">
    <location>
        <begin position="36"/>
        <end position="57"/>
    </location>
</feature>
<proteinExistence type="predicted"/>
<protein>
    <recommendedName>
        <fullName evidence="3">DUF4097 domain-containing protein</fullName>
    </recommendedName>
</protein>
<dbReference type="EMBL" id="WBMT01000011">
    <property type="protein sequence ID" value="KAB2346455.1"/>
    <property type="molecule type" value="Genomic_DNA"/>
</dbReference>
<name>A0A6H9YSY1_9ACTN</name>
<reference evidence="4 5" key="1">
    <citation type="submission" date="2019-09" db="EMBL/GenBank/DDBJ databases">
        <title>Actinomadura physcomitrii sp. nov., a novel actinomycete isolated from moss [Physcomitrium sphaericum (Ludw) Fuernr].</title>
        <authorList>
            <person name="Zhuang X."/>
            <person name="Liu C."/>
        </authorList>
    </citation>
    <scope>NUCLEOTIDE SEQUENCE [LARGE SCALE GENOMIC DNA]</scope>
    <source>
        <strain evidence="4 5">HMC1</strain>
    </source>
</reference>
<comment type="caution">
    <text evidence="4">The sequence shown here is derived from an EMBL/GenBank/DDBJ whole genome shotgun (WGS) entry which is preliminary data.</text>
</comment>
<sequence>MMMTEARTADTPPNPPGPTASPGPQALPERPRRRGVWILLAVLTAIVVVLPTGLATLSRLFERTERTTETVPGAIKALEIDAGGAEVAIGAGSTGRVKLHSTLTWSVTKPKVIRSVQAGTLKILVVCDGEVPPYDAFGCAADLDLQVPPEVSVRVQATSGRVVIRDIAGDVRIHGTSGAVKLDHLRGRVWAGTNSGSIEGRALVSPEVDAGVRSGSVDLSFVDPPQKVNVRTGSGAATVTVPRGTHYRVDGWSGSGKREIDGALEDNDATGQISVTTGSGSVRVGYPKGQ</sequence>
<keyword evidence="2" id="KW-0812">Transmembrane</keyword>